<dbReference type="PROSITE" id="PS50943">
    <property type="entry name" value="HTH_CROC1"/>
    <property type="match status" value="1"/>
</dbReference>
<dbReference type="GO" id="GO:0003677">
    <property type="term" value="F:DNA binding"/>
    <property type="evidence" value="ECO:0007669"/>
    <property type="project" value="UniProtKB-KW"/>
</dbReference>
<evidence type="ECO:0000256" key="1">
    <source>
        <dbReference type="ARBA" id="ARBA00023125"/>
    </source>
</evidence>
<protein>
    <submittedName>
        <fullName evidence="4">DNA-binding transcriptional regulator, XRE-family HTH domain</fullName>
    </submittedName>
</protein>
<dbReference type="SUPFAM" id="SSF47413">
    <property type="entry name" value="lambda repressor-like DNA-binding domains"/>
    <property type="match status" value="1"/>
</dbReference>
<dbReference type="SMART" id="SM00530">
    <property type="entry name" value="HTH_XRE"/>
    <property type="match status" value="1"/>
</dbReference>
<evidence type="ECO:0000313" key="4">
    <source>
        <dbReference type="EMBL" id="SHK26599.1"/>
    </source>
</evidence>
<dbReference type="RefSeq" id="WP_072990974.1">
    <property type="nucleotide sequence ID" value="NZ_FQZB01000015.1"/>
</dbReference>
<gene>
    <name evidence="4" type="ORF">SAMN02745163_03525</name>
</gene>
<organism evidence="4 5">
    <name type="scientific">Clostridium cavendishii DSM 21758</name>
    <dbReference type="NCBI Taxonomy" id="1121302"/>
    <lineage>
        <taxon>Bacteria</taxon>
        <taxon>Bacillati</taxon>
        <taxon>Bacillota</taxon>
        <taxon>Clostridia</taxon>
        <taxon>Eubacteriales</taxon>
        <taxon>Clostridiaceae</taxon>
        <taxon>Clostridium</taxon>
    </lineage>
</organism>
<dbReference type="Proteomes" id="UP000184310">
    <property type="component" value="Unassembled WGS sequence"/>
</dbReference>
<feature type="transmembrane region" description="Helical" evidence="2">
    <location>
        <begin position="174"/>
        <end position="195"/>
    </location>
</feature>
<dbReference type="STRING" id="1121302.SAMN02745163_03525"/>
<name>A0A1M6R296_9CLOT</name>
<dbReference type="Pfam" id="PF01381">
    <property type="entry name" value="HTH_3"/>
    <property type="match status" value="1"/>
</dbReference>
<dbReference type="PANTHER" id="PTHR46558">
    <property type="entry name" value="TRACRIPTIONAL REGULATORY PROTEIN-RELATED-RELATED"/>
    <property type="match status" value="1"/>
</dbReference>
<evidence type="ECO:0000259" key="3">
    <source>
        <dbReference type="PROSITE" id="PS50943"/>
    </source>
</evidence>
<dbReference type="EMBL" id="FQZB01000015">
    <property type="protein sequence ID" value="SHK26599.1"/>
    <property type="molecule type" value="Genomic_DNA"/>
</dbReference>
<accession>A0A1M6R296</accession>
<feature type="transmembrane region" description="Helical" evidence="2">
    <location>
        <begin position="114"/>
        <end position="130"/>
    </location>
</feature>
<dbReference type="Gene3D" id="1.10.260.40">
    <property type="entry name" value="lambda repressor-like DNA-binding domains"/>
    <property type="match status" value="1"/>
</dbReference>
<dbReference type="AlphaFoldDB" id="A0A1M6R296"/>
<proteinExistence type="predicted"/>
<evidence type="ECO:0000313" key="5">
    <source>
        <dbReference type="Proteomes" id="UP000184310"/>
    </source>
</evidence>
<keyword evidence="5" id="KW-1185">Reference proteome</keyword>
<keyword evidence="2" id="KW-0812">Transmembrane</keyword>
<dbReference type="PANTHER" id="PTHR46558:SF4">
    <property type="entry name" value="DNA-BIDING PHAGE PROTEIN"/>
    <property type="match status" value="1"/>
</dbReference>
<keyword evidence="2" id="KW-1133">Transmembrane helix</keyword>
<feature type="transmembrane region" description="Helical" evidence="2">
    <location>
        <begin position="92"/>
        <end position="108"/>
    </location>
</feature>
<feature type="domain" description="HTH cro/C1-type" evidence="3">
    <location>
        <begin position="7"/>
        <end position="61"/>
    </location>
</feature>
<dbReference type="InterPro" id="IPR010982">
    <property type="entry name" value="Lambda_DNA-bd_dom_sf"/>
</dbReference>
<sequence>MDISKQIKKYRLDSKLSQEDLAEKIFVTRQTISNWENGKNYPDINSLVLLSNLFDVSLDILVKGDLEEMKEEIKKEEIKTDDIKKFNRDGEIFTLLLIATGVLVLPLFLFLEFIGVVIWLVIFGATMYYARRVEKQKKTYDVQTFREIIAFTEGKKLDEIEKKCEIAKRPYQDVISVICSGLIAAVVTIGMYFLFRLVGYIK</sequence>
<keyword evidence="1 4" id="KW-0238">DNA-binding</keyword>
<keyword evidence="2" id="KW-0472">Membrane</keyword>
<dbReference type="InterPro" id="IPR001387">
    <property type="entry name" value="Cro/C1-type_HTH"/>
</dbReference>
<dbReference type="OrthoDB" id="9801008at2"/>
<reference evidence="4 5" key="1">
    <citation type="submission" date="2016-11" db="EMBL/GenBank/DDBJ databases">
        <authorList>
            <person name="Jaros S."/>
            <person name="Januszkiewicz K."/>
            <person name="Wedrychowicz H."/>
        </authorList>
    </citation>
    <scope>NUCLEOTIDE SEQUENCE [LARGE SCALE GENOMIC DNA]</scope>
    <source>
        <strain evidence="4 5">DSM 21758</strain>
    </source>
</reference>
<evidence type="ECO:0000256" key="2">
    <source>
        <dbReference type="SAM" id="Phobius"/>
    </source>
</evidence>
<dbReference type="CDD" id="cd00093">
    <property type="entry name" value="HTH_XRE"/>
    <property type="match status" value="1"/>
</dbReference>